<dbReference type="Proteomes" id="UP000229529">
    <property type="component" value="Unassembled WGS sequence"/>
</dbReference>
<name>A0ABX4MI90_9HYPH</name>
<evidence type="ECO:0000259" key="8">
    <source>
        <dbReference type="Pfam" id="PF00562"/>
    </source>
</evidence>
<sequence length="1242" mass="142636">MKTKLGLNNNIISKEALNQRSLQRRLYINTLWGRYDCRDIKKSKLELSLWPLFPINFGQWILELTRINNHVKDKNLTSFVLHLNVAQYCLDKDIVFLNQQYSLDVSLMDLPRLLKDELLIIDDVMKTLVIQLIKQSSVLLDQENKSINLKNKGVGYLKIVKSKLIHNNHESDLLTSLFKLKTKYPHILKTTIGTDNIAFYKGKWCYLAWKNPLKEDFGYSSKRSFRFKRVLTNQFKETSGIIVSNYIDKSKTSFINIGERLFLDKYTALNYSSSLTITKSSKILNITNGLTKIRPEHESKITYKEINNVDLSFAGRDFLNDLIDNSLDFGFNLLTKKDLILIWNKSSIGYNNFSEINDSIRIIKGSGDAIIDIIKTALKNVLYVGKSDALSNDNLIINRLLHALERVQRDIDRFFVSSSLYQYLNQVNNLSELSHKNKLIYMEERGLTSQNTVIRSTKNWHLAKICPIESPERQNIELVLSLASYANVDINGNIITGFFKTHDKLISNNIAYLNYFESKKLNVALPYKENQRKWTTCIDNNKTIIINRNKIDLNLISNTQVFSPIVCLIPFLGHNDPTRALMAANMQKQVIPLLNPRPPLVSTGEEYNIMKKTGHNVVVHKKSIVINADTNKIIIYEPRNRKQRSCFLLETGKSNQEICQRLQTIVDPGQVLRSDDIIAECQSNSKEVFSLGTNLLATFMNWHGYNFEDSIIISENIINRDIFKSLHIEELKTKILKTIYGNEWLTTNIAGVSMKHRRWLDSDGIVKKGSIVQEGDVLIGKLSPKADTKQKKSEFGKIYNKKLDSNEKEKNKEGMINEIKDMENNTEGGNKREKEMFAELANNTSLRVPKGIGFATVLEVERYSNEEQKYQDKDLENYIYCYNIATKKYIRRCSILLQTCSDNKQVNSSLSRDKVVQEGLELLYKTIFKYLTKLKNDFLAIYNRRLTSENQCDKEKVLEIIKIKLLIHRTIKVGDKIYGKHGNKGVISKIVPKEDMPFMADGTPIDIILNPLGVPSRMNIDQILEISFNSINCKWGLEFKHILNIYNQTNNDQVLQLAIPKLTEMYPNINKFTKNVILTLLNELSRKVKITCSLFSSSTKSHLEAFNKRLSIDSSGKIQLYDGITGMPFDKKTIVGIIYIYKLNHLVDNKMHAKSTGPYTIVTQQSLKEGGNLGGQGLGEMEVWALQSYGTAHLLNESLTTRNEIQRTILKIKPQYKSHQWESTLVIIKELFAMCIEIKGNK</sequence>
<dbReference type="InterPro" id="IPR007641">
    <property type="entry name" value="RNA_pol_Rpb2_7"/>
</dbReference>
<dbReference type="Gene3D" id="2.40.50.150">
    <property type="match status" value="1"/>
</dbReference>
<keyword evidence="2 11" id="KW-0240">DNA-directed RNA polymerase</keyword>
<evidence type="ECO:0000256" key="3">
    <source>
        <dbReference type="ARBA" id="ARBA00022679"/>
    </source>
</evidence>
<dbReference type="SUPFAM" id="SSF64484">
    <property type="entry name" value="beta and beta-prime subunits of DNA dependent RNA-polymerase"/>
    <property type="match status" value="1"/>
</dbReference>
<feature type="domain" description="RNA polymerase Rpb2" evidence="10">
    <location>
        <begin position="422"/>
        <end position="488"/>
    </location>
</feature>
<dbReference type="InterPro" id="IPR014724">
    <property type="entry name" value="RNA_pol_RPB2_OB-fold"/>
</dbReference>
<protein>
    <recommendedName>
        <fullName evidence="1">DNA-directed RNA polymerase</fullName>
        <ecNumber evidence="1">2.7.7.6</ecNumber>
    </recommendedName>
</protein>
<dbReference type="InterPro" id="IPR037033">
    <property type="entry name" value="DNA-dir_RNAP_su2_hyb_sf"/>
</dbReference>
<reference evidence="11" key="1">
    <citation type="submission" date="2017-09" db="EMBL/GenBank/DDBJ databases">
        <authorList>
            <person name="Campbell M.A."/>
            <person name="Lukasik P."/>
            <person name="Simon C."/>
            <person name="McCutcheon J.P."/>
        </authorList>
    </citation>
    <scope>NUCLEOTIDE SEQUENCE [LARGE SCALE GENOMIC DNA]</scope>
    <source>
        <strain evidence="11">ALECUR</strain>
    </source>
</reference>
<dbReference type="InterPro" id="IPR007645">
    <property type="entry name" value="RNA_pol_Rpb2_3"/>
</dbReference>
<keyword evidence="5" id="KW-0804">Transcription</keyword>
<dbReference type="Pfam" id="PF04565">
    <property type="entry name" value="RNA_pol_Rpb2_3"/>
    <property type="match status" value="1"/>
</dbReference>
<evidence type="ECO:0000259" key="10">
    <source>
        <dbReference type="Pfam" id="PF04565"/>
    </source>
</evidence>
<gene>
    <name evidence="11" type="primary">rpoB</name>
    <name evidence="11" type="ORF">alecur_31</name>
</gene>
<dbReference type="Pfam" id="PF00562">
    <property type="entry name" value="RNA_pol_Rpb2_6"/>
    <property type="match status" value="1"/>
</dbReference>
<dbReference type="Gene3D" id="3.90.1100.10">
    <property type="match status" value="1"/>
</dbReference>
<keyword evidence="12" id="KW-1185">Reference proteome</keyword>
<dbReference type="InterPro" id="IPR007120">
    <property type="entry name" value="DNA-dir_RNAP_su2_dom"/>
</dbReference>
<feature type="region of interest" description="Disordered" evidence="7">
    <location>
        <begin position="809"/>
        <end position="829"/>
    </location>
</feature>
<feature type="domain" description="DNA-directed RNA polymerase subunit 2 hybrid-binding" evidence="8">
    <location>
        <begin position="568"/>
        <end position="1168"/>
    </location>
</feature>
<comment type="similarity">
    <text evidence="6">Belongs to the RNA polymerase beta chain family.</text>
</comment>
<evidence type="ECO:0000256" key="7">
    <source>
        <dbReference type="SAM" id="MobiDB-lite"/>
    </source>
</evidence>
<dbReference type="GO" id="GO:0003899">
    <property type="term" value="F:DNA-directed RNA polymerase activity"/>
    <property type="evidence" value="ECO:0007669"/>
    <property type="project" value="UniProtKB-EC"/>
</dbReference>
<dbReference type="Gene3D" id="2.40.270.10">
    <property type="entry name" value="DNA-directed RNA polymerase, subunit 2, domain 6"/>
    <property type="match status" value="1"/>
</dbReference>
<feature type="domain" description="RNA polymerase Rpb2" evidence="9">
    <location>
        <begin position="1174"/>
        <end position="1239"/>
    </location>
</feature>
<dbReference type="Gene3D" id="3.90.1800.10">
    <property type="entry name" value="RNA polymerase alpha subunit dimerisation domain"/>
    <property type="match status" value="1"/>
</dbReference>
<evidence type="ECO:0000313" key="11">
    <source>
        <dbReference type="EMBL" id="PIM96589.1"/>
    </source>
</evidence>
<keyword evidence="4 11" id="KW-0548">Nucleotidyltransferase</keyword>
<evidence type="ECO:0000259" key="9">
    <source>
        <dbReference type="Pfam" id="PF04560"/>
    </source>
</evidence>
<evidence type="ECO:0000256" key="2">
    <source>
        <dbReference type="ARBA" id="ARBA00022478"/>
    </source>
</evidence>
<evidence type="ECO:0000256" key="1">
    <source>
        <dbReference type="ARBA" id="ARBA00012418"/>
    </source>
</evidence>
<comment type="caution">
    <text evidence="11">The sequence shown here is derived from an EMBL/GenBank/DDBJ whole genome shotgun (WGS) entry which is preliminary data.</text>
</comment>
<evidence type="ECO:0000313" key="12">
    <source>
        <dbReference type="Proteomes" id="UP000229529"/>
    </source>
</evidence>
<organism evidence="11 12">
    <name type="scientific">Candidatus Hodgkinia cicadicola</name>
    <dbReference type="NCBI Taxonomy" id="573658"/>
    <lineage>
        <taxon>Bacteria</taxon>
        <taxon>Pseudomonadati</taxon>
        <taxon>Pseudomonadota</taxon>
        <taxon>Alphaproteobacteria</taxon>
        <taxon>Hyphomicrobiales</taxon>
        <taxon>Candidatus Hodgkinia</taxon>
    </lineage>
</organism>
<evidence type="ECO:0000256" key="6">
    <source>
        <dbReference type="RuleBase" id="RU000434"/>
    </source>
</evidence>
<accession>A0ABX4MI90</accession>
<dbReference type="GO" id="GO:0000428">
    <property type="term" value="C:DNA-directed RNA polymerase complex"/>
    <property type="evidence" value="ECO:0007669"/>
    <property type="project" value="UniProtKB-KW"/>
</dbReference>
<proteinExistence type="inferred from homology"/>
<evidence type="ECO:0000256" key="4">
    <source>
        <dbReference type="ARBA" id="ARBA00022695"/>
    </source>
</evidence>
<dbReference type="InterPro" id="IPR015712">
    <property type="entry name" value="DNA-dir_RNA_pol_su2"/>
</dbReference>
<dbReference type="EC" id="2.7.7.6" evidence="1"/>
<evidence type="ECO:0000256" key="5">
    <source>
        <dbReference type="ARBA" id="ARBA00023163"/>
    </source>
</evidence>
<dbReference type="EMBL" id="NXGS01000007">
    <property type="protein sequence ID" value="PIM96589.1"/>
    <property type="molecule type" value="Genomic_DNA"/>
</dbReference>
<dbReference type="PANTHER" id="PTHR20856">
    <property type="entry name" value="DNA-DIRECTED RNA POLYMERASE I SUBUNIT 2"/>
    <property type="match status" value="1"/>
</dbReference>
<keyword evidence="3 11" id="KW-0808">Transferase</keyword>
<dbReference type="Gene3D" id="2.40.50.100">
    <property type="match status" value="1"/>
</dbReference>
<dbReference type="Pfam" id="PF04560">
    <property type="entry name" value="RNA_pol_Rpb2_7"/>
    <property type="match status" value="1"/>
</dbReference>